<feature type="signal peptide" evidence="2">
    <location>
        <begin position="1"/>
        <end position="25"/>
    </location>
</feature>
<dbReference type="SUPFAM" id="SSF49373">
    <property type="entry name" value="Invasin/intimin cell-adhesion fragments"/>
    <property type="match status" value="1"/>
</dbReference>
<dbReference type="InterPro" id="IPR050819">
    <property type="entry name" value="Tripeptidyl-peptidase_I"/>
</dbReference>
<dbReference type="EC" id="3.4.21.100" evidence="4"/>
<keyword evidence="5" id="KW-1185">Reference proteome</keyword>
<evidence type="ECO:0000259" key="3">
    <source>
        <dbReference type="PROSITE" id="PS51695"/>
    </source>
</evidence>
<dbReference type="STRING" id="1121877.FEAC_10740"/>
<evidence type="ECO:0000256" key="1">
    <source>
        <dbReference type="SAM" id="MobiDB-lite"/>
    </source>
</evidence>
<gene>
    <name evidence="4" type="primary">pcp1</name>
    <name evidence="4" type="ORF">FEAC_10740</name>
</gene>
<feature type="region of interest" description="Disordered" evidence="1">
    <location>
        <begin position="64"/>
        <end position="91"/>
    </location>
</feature>
<accession>A0A0D8FW15</accession>
<keyword evidence="4" id="KW-0378">Hydrolase</keyword>
<sequence length="753" mass="73365">MGTRISGWLKATVASVALVAGIASGGQGSLTAASSSAATPGDHAPACGTPAAGHARCGAIELLNPSQNWHPGPNAAAPSKKPGSGSTTTAPSGYYPADLQSAYNLAGALSSMTKPGGATIAVVDAYNDPYAATDLAAYRSTMNAATDPRTNLTGTKIPPLCSSTTSPGCVTFKKVNQSGGTSYPKGNTGWGEEISLDLDMISAICPNCNITLVEASSSSFSNLNAAVAYAKSLHPAAVTNSYGGSEFSSETSYNANYSYSPSSSGGATAVTAATGDSGYGVEFPAAAPNLTAVGGTSLTYTGTGATLAWNPQTVWSGAGAGCSAYETMPSWQDTSAFDVSSVCASRQVGDVSAVADPNTGVAVYDTYSEPGWMVFGGTSASTQIIGAMYGLAAGAGVEQPSPAGLYQGTGVVAVTSGSDGSCGTYLCQAGTGRLSSGYAGPVGVGVPDGIGAFSAATAGSLSFSPSSETATAGQPTGSLKVNLSAPAPSGGVTVNLATSSSGGSFSTSSTGGFNHTLSLTVAGGATATGTFYYEDTVAGTSTVTASAPGWTTGNLSVTVDPGPLASITVSPSSATVAEGATQTFTATGADSYGNPVVVDPSWTTTVSGGAVSPSSGSSTTFTAGSTSGAGAVTATQNGVSGSASVTVSSLAAMTVTVTNGLTVRKGPNYRTPVTVTAADATTLAPLSGANVALDVFSGSCSTGTLVSSGSGTTGSNGQVTFTFTTKSQGTYCAVATATYSGYSTGTSQDSFTN</sequence>
<dbReference type="InterPro" id="IPR008964">
    <property type="entry name" value="Invasin/intimin_cell_adhesion"/>
</dbReference>
<proteinExistence type="predicted"/>
<dbReference type="eggNOG" id="COG5492">
    <property type="taxonomic scope" value="Bacteria"/>
</dbReference>
<evidence type="ECO:0000256" key="2">
    <source>
        <dbReference type="SAM" id="SignalP"/>
    </source>
</evidence>
<dbReference type="GO" id="GO:0004252">
    <property type="term" value="F:serine-type endopeptidase activity"/>
    <property type="evidence" value="ECO:0007669"/>
    <property type="project" value="InterPro"/>
</dbReference>
<dbReference type="InterPro" id="IPR030400">
    <property type="entry name" value="Sedolisin_dom"/>
</dbReference>
<dbReference type="PANTHER" id="PTHR14218:SF15">
    <property type="entry name" value="TRIPEPTIDYL-PEPTIDASE 1"/>
    <property type="match status" value="1"/>
</dbReference>
<dbReference type="EMBL" id="JXUW01000007">
    <property type="protein sequence ID" value="KJE77144.1"/>
    <property type="molecule type" value="Genomic_DNA"/>
</dbReference>
<dbReference type="GeneID" id="78374056"/>
<comment type="caution">
    <text evidence="4">The sequence shown here is derived from an EMBL/GenBank/DDBJ whole genome shotgun (WGS) entry which is preliminary data.</text>
</comment>
<dbReference type="SUPFAM" id="SSF52743">
    <property type="entry name" value="Subtilisin-like"/>
    <property type="match status" value="1"/>
</dbReference>
<protein>
    <submittedName>
        <fullName evidence="4">Pseudomonalisin</fullName>
        <ecNumber evidence="4">3.4.21.100</ecNumber>
    </submittedName>
</protein>
<feature type="domain" description="Peptidase S53" evidence="3">
    <location>
        <begin position="93"/>
        <end position="459"/>
    </location>
</feature>
<dbReference type="GO" id="GO:0008240">
    <property type="term" value="F:tripeptidyl-peptidase activity"/>
    <property type="evidence" value="ECO:0007669"/>
    <property type="project" value="TreeGrafter"/>
</dbReference>
<dbReference type="InterPro" id="IPR036852">
    <property type="entry name" value="Peptidase_S8/S53_dom_sf"/>
</dbReference>
<dbReference type="PROSITE" id="PS51695">
    <property type="entry name" value="SEDOLISIN"/>
    <property type="match status" value="1"/>
</dbReference>
<keyword evidence="2" id="KW-0732">Signal</keyword>
<evidence type="ECO:0000313" key="4">
    <source>
        <dbReference type="EMBL" id="KJE77144.1"/>
    </source>
</evidence>
<dbReference type="GO" id="GO:0006508">
    <property type="term" value="P:proteolysis"/>
    <property type="evidence" value="ECO:0007669"/>
    <property type="project" value="InterPro"/>
</dbReference>
<reference evidence="4 5" key="1">
    <citation type="submission" date="2015-01" db="EMBL/GenBank/DDBJ databases">
        <title>Draft genome of the acidophilic iron oxidizer Ferrimicrobium acidiphilum strain T23.</title>
        <authorList>
            <person name="Poehlein A."/>
            <person name="Eisen S."/>
            <person name="Schloemann M."/>
            <person name="Johnson B.D."/>
            <person name="Daniel R."/>
            <person name="Muehling M."/>
        </authorList>
    </citation>
    <scope>NUCLEOTIDE SEQUENCE [LARGE SCALE GENOMIC DNA]</scope>
    <source>
        <strain evidence="4 5">T23</strain>
    </source>
</reference>
<dbReference type="PANTHER" id="PTHR14218">
    <property type="entry name" value="PROTEASE S8 TRIPEPTIDYL PEPTIDASE I CLN2"/>
    <property type="match status" value="1"/>
</dbReference>
<dbReference type="AlphaFoldDB" id="A0A0D8FW15"/>
<dbReference type="Proteomes" id="UP000032336">
    <property type="component" value="Unassembled WGS sequence"/>
</dbReference>
<organism evidence="4 5">
    <name type="scientific">Ferrimicrobium acidiphilum DSM 19497</name>
    <dbReference type="NCBI Taxonomy" id="1121877"/>
    <lineage>
        <taxon>Bacteria</taxon>
        <taxon>Bacillati</taxon>
        <taxon>Actinomycetota</taxon>
        <taxon>Acidimicrobiia</taxon>
        <taxon>Acidimicrobiales</taxon>
        <taxon>Acidimicrobiaceae</taxon>
        <taxon>Ferrimicrobium</taxon>
    </lineage>
</organism>
<dbReference type="Gene3D" id="2.60.40.1080">
    <property type="match status" value="1"/>
</dbReference>
<evidence type="ECO:0000313" key="5">
    <source>
        <dbReference type="Proteomes" id="UP000032336"/>
    </source>
</evidence>
<dbReference type="Gene3D" id="3.40.50.200">
    <property type="entry name" value="Peptidase S8/S53 domain"/>
    <property type="match status" value="1"/>
</dbReference>
<feature type="chain" id="PRO_5038900981" evidence="2">
    <location>
        <begin position="26"/>
        <end position="753"/>
    </location>
</feature>
<name>A0A0D8FW15_9ACTN</name>
<dbReference type="eggNOG" id="COG4934">
    <property type="taxonomic scope" value="Bacteria"/>
</dbReference>
<dbReference type="RefSeq" id="WP_160290334.1">
    <property type="nucleotide sequence ID" value="NZ_JXUW01000007.1"/>
</dbReference>
<dbReference type="PATRIC" id="fig|1121877.4.peg.1173"/>